<dbReference type="Proteomes" id="UP001206925">
    <property type="component" value="Unassembled WGS sequence"/>
</dbReference>
<dbReference type="AlphaFoldDB" id="A0AAD5G5T9"/>
<sequence>MYVFVWSNVAISRDFLQPFAAAIEVLIINFGIEGFKGVWARLGQTAMSAVVQQKEVVNVETEKKAVVRDGEVVEVSKMA</sequence>
<accession>A0AAD5G5T9</accession>
<keyword evidence="2" id="KW-1185">Reference proteome</keyword>
<organism evidence="1 2">
    <name type="scientific">Ambrosia artemisiifolia</name>
    <name type="common">Common ragweed</name>
    <dbReference type="NCBI Taxonomy" id="4212"/>
    <lineage>
        <taxon>Eukaryota</taxon>
        <taxon>Viridiplantae</taxon>
        <taxon>Streptophyta</taxon>
        <taxon>Embryophyta</taxon>
        <taxon>Tracheophyta</taxon>
        <taxon>Spermatophyta</taxon>
        <taxon>Magnoliopsida</taxon>
        <taxon>eudicotyledons</taxon>
        <taxon>Gunneridae</taxon>
        <taxon>Pentapetalae</taxon>
        <taxon>asterids</taxon>
        <taxon>campanulids</taxon>
        <taxon>Asterales</taxon>
        <taxon>Asteraceae</taxon>
        <taxon>Asteroideae</taxon>
        <taxon>Heliantheae alliance</taxon>
        <taxon>Heliantheae</taxon>
        <taxon>Ambrosia</taxon>
    </lineage>
</organism>
<comment type="caution">
    <text evidence="1">The sequence shown here is derived from an EMBL/GenBank/DDBJ whole genome shotgun (WGS) entry which is preliminary data.</text>
</comment>
<feature type="non-terminal residue" evidence="1">
    <location>
        <position position="1"/>
    </location>
</feature>
<proteinExistence type="predicted"/>
<evidence type="ECO:0000313" key="1">
    <source>
        <dbReference type="EMBL" id="KAI7728591.1"/>
    </source>
</evidence>
<protein>
    <submittedName>
        <fullName evidence="1">Uncharacterized protein</fullName>
    </submittedName>
</protein>
<name>A0AAD5G5T9_AMBAR</name>
<dbReference type="EMBL" id="JAMZMK010011193">
    <property type="protein sequence ID" value="KAI7728591.1"/>
    <property type="molecule type" value="Genomic_DNA"/>
</dbReference>
<evidence type="ECO:0000313" key="2">
    <source>
        <dbReference type="Proteomes" id="UP001206925"/>
    </source>
</evidence>
<gene>
    <name evidence="1" type="ORF">M8C21_001109</name>
</gene>
<reference evidence="1" key="1">
    <citation type="submission" date="2022-06" db="EMBL/GenBank/DDBJ databases">
        <title>Uncovering the hologenomic basis of an extraordinary plant invasion.</title>
        <authorList>
            <person name="Bieker V.C."/>
            <person name="Martin M.D."/>
            <person name="Gilbert T."/>
            <person name="Hodgins K."/>
            <person name="Battlay P."/>
            <person name="Petersen B."/>
            <person name="Wilson J."/>
        </authorList>
    </citation>
    <scope>NUCLEOTIDE SEQUENCE</scope>
    <source>
        <strain evidence="1">AA19_3_7</strain>
        <tissue evidence="1">Leaf</tissue>
    </source>
</reference>